<dbReference type="SMART" id="SM00202">
    <property type="entry name" value="SR"/>
    <property type="match status" value="1"/>
</dbReference>
<evidence type="ECO:0000256" key="1">
    <source>
        <dbReference type="ARBA" id="ARBA00023157"/>
    </source>
</evidence>
<dbReference type="Gene3D" id="3.10.250.10">
    <property type="entry name" value="SRCR-like domain"/>
    <property type="match status" value="1"/>
</dbReference>
<dbReference type="VEuPathDB" id="TriTrypDB:BSAL_57285"/>
<sequence>MQTASSIHAFATLWVLVIVPTQIWSLTPFSVTVSDPTHRRGRVLLTPLGTSDTTQGTMCSNAYFDGMVLYNKVDSNVANVTCNAANMATELGGIILCNYGESAGSSATALGPIYMQGVECNEPASSNLSTCMSNVDPYSLNVTGCTHGNDVGVVCSAPVMGGSSAL</sequence>
<feature type="domain" description="SRCR" evidence="3">
    <location>
        <begin position="29"/>
        <end position="156"/>
    </location>
</feature>
<gene>
    <name evidence="4" type="ORF">BSAL_57285</name>
</gene>
<dbReference type="GO" id="GO:0016020">
    <property type="term" value="C:membrane"/>
    <property type="evidence" value="ECO:0007669"/>
    <property type="project" value="InterPro"/>
</dbReference>
<proteinExistence type="predicted"/>
<name>A0A0S4IP80_BODSA</name>
<feature type="signal peptide" evidence="2">
    <location>
        <begin position="1"/>
        <end position="25"/>
    </location>
</feature>
<evidence type="ECO:0000313" key="4">
    <source>
        <dbReference type="EMBL" id="CUE90889.1"/>
    </source>
</evidence>
<evidence type="ECO:0000259" key="3">
    <source>
        <dbReference type="PROSITE" id="PS50287"/>
    </source>
</evidence>
<dbReference type="OrthoDB" id="536948at2759"/>
<dbReference type="EMBL" id="CYKH01000211">
    <property type="protein sequence ID" value="CUE90889.1"/>
    <property type="molecule type" value="Genomic_DNA"/>
</dbReference>
<keyword evidence="5" id="KW-1185">Reference proteome</keyword>
<keyword evidence="2" id="KW-0732">Signal</keyword>
<dbReference type="AlphaFoldDB" id="A0A0S4IP80"/>
<dbReference type="SUPFAM" id="SSF56487">
    <property type="entry name" value="SRCR-like"/>
    <property type="match status" value="1"/>
</dbReference>
<keyword evidence="1" id="KW-1015">Disulfide bond</keyword>
<reference evidence="5" key="1">
    <citation type="submission" date="2015-09" db="EMBL/GenBank/DDBJ databases">
        <authorList>
            <consortium name="Pathogen Informatics"/>
        </authorList>
    </citation>
    <scope>NUCLEOTIDE SEQUENCE [LARGE SCALE GENOMIC DNA]</scope>
    <source>
        <strain evidence="5">Lake Konstanz</strain>
    </source>
</reference>
<dbReference type="Proteomes" id="UP000051952">
    <property type="component" value="Unassembled WGS sequence"/>
</dbReference>
<evidence type="ECO:0000313" key="5">
    <source>
        <dbReference type="Proteomes" id="UP000051952"/>
    </source>
</evidence>
<accession>A0A0S4IP80</accession>
<feature type="chain" id="PRO_5006621379" evidence="2">
    <location>
        <begin position="26"/>
        <end position="166"/>
    </location>
</feature>
<dbReference type="InterPro" id="IPR036772">
    <property type="entry name" value="SRCR-like_dom_sf"/>
</dbReference>
<feature type="non-terminal residue" evidence="4">
    <location>
        <position position="166"/>
    </location>
</feature>
<evidence type="ECO:0000256" key="2">
    <source>
        <dbReference type="SAM" id="SignalP"/>
    </source>
</evidence>
<dbReference type="PROSITE" id="PS50287">
    <property type="entry name" value="SRCR_2"/>
    <property type="match status" value="1"/>
</dbReference>
<protein>
    <submittedName>
        <fullName evidence="4">GPI-anchored surface protein, putative</fullName>
    </submittedName>
</protein>
<organism evidence="4 5">
    <name type="scientific">Bodo saltans</name>
    <name type="common">Flagellated protozoan</name>
    <dbReference type="NCBI Taxonomy" id="75058"/>
    <lineage>
        <taxon>Eukaryota</taxon>
        <taxon>Discoba</taxon>
        <taxon>Euglenozoa</taxon>
        <taxon>Kinetoplastea</taxon>
        <taxon>Metakinetoplastina</taxon>
        <taxon>Eubodonida</taxon>
        <taxon>Bodonidae</taxon>
        <taxon>Bodo</taxon>
    </lineage>
</organism>
<dbReference type="InterPro" id="IPR001190">
    <property type="entry name" value="SRCR"/>
</dbReference>